<reference evidence="1 2" key="1">
    <citation type="submission" date="2014-09" db="EMBL/GenBank/DDBJ databases">
        <title>Whole Genome Shotgun of Flavobacterium aquatile LMG 4008.</title>
        <authorList>
            <person name="Gale A.N."/>
            <person name="Pipes S.E."/>
            <person name="Newman J.D."/>
        </authorList>
    </citation>
    <scope>NUCLEOTIDE SEQUENCE [LARGE SCALE GENOMIC DNA]</scope>
    <source>
        <strain evidence="1 2">LMG 4008</strain>
    </source>
</reference>
<organism evidence="1 2">
    <name type="scientific">Flavobacterium aquatile LMG 4008 = ATCC 11947</name>
    <dbReference type="NCBI Taxonomy" id="1453498"/>
    <lineage>
        <taxon>Bacteria</taxon>
        <taxon>Pseudomonadati</taxon>
        <taxon>Bacteroidota</taxon>
        <taxon>Flavobacteriia</taxon>
        <taxon>Flavobacteriales</taxon>
        <taxon>Flavobacteriaceae</taxon>
        <taxon>Flavobacterium</taxon>
    </lineage>
</organism>
<evidence type="ECO:0000313" key="1">
    <source>
        <dbReference type="EMBL" id="KGD66903.1"/>
    </source>
</evidence>
<dbReference type="AlphaFoldDB" id="A0A095TWZ7"/>
<proteinExistence type="predicted"/>
<dbReference type="EMBL" id="JRHH01000006">
    <property type="protein sequence ID" value="KGD66903.1"/>
    <property type="molecule type" value="Genomic_DNA"/>
</dbReference>
<protein>
    <submittedName>
        <fullName evidence="1">Uncharacterized protein</fullName>
    </submittedName>
</protein>
<gene>
    <name evidence="1" type="ORF">LG45_15875</name>
</gene>
<dbReference type="Proteomes" id="UP000029554">
    <property type="component" value="Unassembled WGS sequence"/>
</dbReference>
<evidence type="ECO:0000313" key="2">
    <source>
        <dbReference type="Proteomes" id="UP000029554"/>
    </source>
</evidence>
<keyword evidence="2" id="KW-1185">Reference proteome</keyword>
<dbReference type="OrthoDB" id="1016302at2"/>
<comment type="caution">
    <text evidence="1">The sequence shown here is derived from an EMBL/GenBank/DDBJ whole genome shotgun (WGS) entry which is preliminary data.</text>
</comment>
<name>A0A095TWZ7_9FLAO</name>
<sequence>MKLFILYQTDNWKSKASRVCFGIFDTRAKAIDSAKWQELYNHNSEVVVLEVTLNLFEEI</sequence>
<dbReference type="RefSeq" id="WP_035128859.1">
    <property type="nucleotide sequence ID" value="NZ_JRHH01000006.1"/>
</dbReference>
<accession>A0A095TWZ7</accession>
<dbReference type="eggNOG" id="ENOG502ZVUY">
    <property type="taxonomic scope" value="Bacteria"/>
</dbReference>